<name>A0A0L7LUU9_OPEBR</name>
<keyword evidence="2" id="KW-0677">Repeat</keyword>
<keyword evidence="6" id="KW-1185">Reference proteome</keyword>
<evidence type="ECO:0000256" key="2">
    <source>
        <dbReference type="ARBA" id="ARBA00022737"/>
    </source>
</evidence>
<feature type="compositionally biased region" description="Basic and acidic residues" evidence="4">
    <location>
        <begin position="681"/>
        <end position="697"/>
    </location>
</feature>
<dbReference type="STRING" id="104452.A0A0L7LUU9"/>
<keyword evidence="1 3" id="KW-0853">WD repeat</keyword>
<evidence type="ECO:0000256" key="1">
    <source>
        <dbReference type="ARBA" id="ARBA00022574"/>
    </source>
</evidence>
<feature type="compositionally biased region" description="Low complexity" evidence="4">
    <location>
        <begin position="222"/>
        <end position="241"/>
    </location>
</feature>
<feature type="compositionally biased region" description="Low complexity" evidence="4">
    <location>
        <begin position="122"/>
        <end position="134"/>
    </location>
</feature>
<feature type="region of interest" description="Disordered" evidence="4">
    <location>
        <begin position="222"/>
        <end position="274"/>
    </location>
</feature>
<dbReference type="EMBL" id="JTDY01000041">
    <property type="protein sequence ID" value="KOB79227.1"/>
    <property type="molecule type" value="Genomic_DNA"/>
</dbReference>
<dbReference type="InterPro" id="IPR036322">
    <property type="entry name" value="WD40_repeat_dom_sf"/>
</dbReference>
<feature type="region of interest" description="Disordered" evidence="4">
    <location>
        <begin position="89"/>
        <end position="140"/>
    </location>
</feature>
<dbReference type="Gene3D" id="2.130.10.10">
    <property type="entry name" value="YVTN repeat-like/Quinoprotein amine dehydrogenase"/>
    <property type="match status" value="2"/>
</dbReference>
<dbReference type="SMART" id="SM00320">
    <property type="entry name" value="WD40"/>
    <property type="match status" value="6"/>
</dbReference>
<evidence type="ECO:0000313" key="5">
    <source>
        <dbReference type="EMBL" id="KOB79227.1"/>
    </source>
</evidence>
<comment type="caution">
    <text evidence="5">The sequence shown here is derived from an EMBL/GenBank/DDBJ whole genome shotgun (WGS) entry which is preliminary data.</text>
</comment>
<gene>
    <name evidence="5" type="ORF">OBRU01_00889</name>
</gene>
<accession>A0A0L7LUU9</accession>
<dbReference type="GO" id="GO:0005737">
    <property type="term" value="C:cytoplasm"/>
    <property type="evidence" value="ECO:0007669"/>
    <property type="project" value="TreeGrafter"/>
</dbReference>
<evidence type="ECO:0000313" key="6">
    <source>
        <dbReference type="Proteomes" id="UP000037510"/>
    </source>
</evidence>
<protein>
    <submittedName>
        <fullName evidence="5">Putative Nuclear distribution protein nudF</fullName>
    </submittedName>
</protein>
<dbReference type="Proteomes" id="UP000037510">
    <property type="component" value="Unassembled WGS sequence"/>
</dbReference>
<dbReference type="PROSITE" id="PS50082">
    <property type="entry name" value="WD_REPEATS_2"/>
    <property type="match status" value="1"/>
</dbReference>
<dbReference type="PANTHER" id="PTHR15574">
    <property type="entry name" value="WD REPEAT DOMAIN-CONTAINING FAMILY"/>
    <property type="match status" value="1"/>
</dbReference>
<feature type="compositionally biased region" description="Low complexity" evidence="4">
    <location>
        <begin position="34"/>
        <end position="46"/>
    </location>
</feature>
<feature type="repeat" description="WD" evidence="3">
    <location>
        <begin position="322"/>
        <end position="346"/>
    </location>
</feature>
<dbReference type="AlphaFoldDB" id="A0A0L7LUU9"/>
<dbReference type="InterPro" id="IPR001680">
    <property type="entry name" value="WD40_rpt"/>
</dbReference>
<dbReference type="PANTHER" id="PTHR15574:SF21">
    <property type="entry name" value="DDB1- AND CUL4-ASSOCIATED FACTOR 8"/>
    <property type="match status" value="1"/>
</dbReference>
<feature type="region of interest" description="Disordered" evidence="4">
    <location>
        <begin position="666"/>
        <end position="707"/>
    </location>
</feature>
<evidence type="ECO:0000256" key="3">
    <source>
        <dbReference type="PROSITE-ProRule" id="PRU00221"/>
    </source>
</evidence>
<sequence>MDDDNSLADGEPKDSTEPLSPILGGKKFKLNDGSSQHSSQKTVSSSSKDENMESGVSAVKSESTTDDDKITSIVKNGWTTDLAACKAKTDGASQKIDPTAGITFPGREEIVDSGVSADKTESTSSNDNSASTSAGPSNEVVQIAASGSNVRAILLNIRQPNRCRNYRKRKTPEHDTDSSPSSRDSDDWSAPEPTTPPGAPPDENTISEPDAELQRLLELCSTDTDNSNNSSSSSSYDNESNGPVRMHSGETDTDEDPSAWSPTRANENEVSQSVDMKMPDIISREMGLTFPYGKTTKEDVMFSKRFYGSLHSVYRLKMLHRQLLVSGSDDTNIIVWDWARNRSYQTIKTGHKSNVFQSKFLHLNAQSQLNIVTRTPCCRPARTASSCTPTCAPTKSPSTITTICYNLYAHKLHVSAAEPHAVLSAGEDGVVMLADVGTDQKAKAKVRLTLTHLTCAIYNHNGKEILGSYNDEDIYLFDVLKDARLTLTHLTCAIYNHNGKEILGSYNDEDIYLFDVLKDVYDKDKCLSIDGYSKRYSGHRNSATFKGVAFFGPNSEYVVSGSDCSYIYMWSTSHESIVQWIQGDISGVVSTYYCNSATFKGVAFFGPNSEYVVSGSDCSYIYMWSTSHESIVQWIQGDISGIRSPLFNDFLPSLYTAWRNENRLVGDPETPPSFGGNIEFDGNRYPKDISNSRDRNPPEIGYTLGHK</sequence>
<feature type="compositionally biased region" description="Low complexity" evidence="4">
    <location>
        <begin position="178"/>
        <end position="192"/>
    </location>
</feature>
<dbReference type="SUPFAM" id="SSF50978">
    <property type="entry name" value="WD40 repeat-like"/>
    <property type="match status" value="1"/>
</dbReference>
<feature type="compositionally biased region" description="Polar residues" evidence="4">
    <location>
        <begin position="260"/>
        <end position="274"/>
    </location>
</feature>
<feature type="region of interest" description="Disordered" evidence="4">
    <location>
        <begin position="1"/>
        <end position="73"/>
    </location>
</feature>
<evidence type="ECO:0000256" key="4">
    <source>
        <dbReference type="SAM" id="MobiDB-lite"/>
    </source>
</evidence>
<proteinExistence type="predicted"/>
<dbReference type="Pfam" id="PF00400">
    <property type="entry name" value="WD40"/>
    <property type="match status" value="3"/>
</dbReference>
<dbReference type="GO" id="GO:0080008">
    <property type="term" value="C:Cul4-RING E3 ubiquitin ligase complex"/>
    <property type="evidence" value="ECO:0007669"/>
    <property type="project" value="TreeGrafter"/>
</dbReference>
<feature type="region of interest" description="Disordered" evidence="4">
    <location>
        <begin position="155"/>
        <end position="207"/>
    </location>
</feature>
<organism evidence="5 6">
    <name type="scientific">Operophtera brumata</name>
    <name type="common">Winter moth</name>
    <name type="synonym">Phalaena brumata</name>
    <dbReference type="NCBI Taxonomy" id="104452"/>
    <lineage>
        <taxon>Eukaryota</taxon>
        <taxon>Metazoa</taxon>
        <taxon>Ecdysozoa</taxon>
        <taxon>Arthropoda</taxon>
        <taxon>Hexapoda</taxon>
        <taxon>Insecta</taxon>
        <taxon>Pterygota</taxon>
        <taxon>Neoptera</taxon>
        <taxon>Endopterygota</taxon>
        <taxon>Lepidoptera</taxon>
        <taxon>Glossata</taxon>
        <taxon>Ditrysia</taxon>
        <taxon>Geometroidea</taxon>
        <taxon>Geometridae</taxon>
        <taxon>Larentiinae</taxon>
        <taxon>Operophtera</taxon>
    </lineage>
</organism>
<dbReference type="InterPro" id="IPR045151">
    <property type="entry name" value="DCAF8"/>
</dbReference>
<dbReference type="InterPro" id="IPR015943">
    <property type="entry name" value="WD40/YVTN_repeat-like_dom_sf"/>
</dbReference>
<reference evidence="5 6" key="1">
    <citation type="journal article" date="2015" name="Genome Biol. Evol.">
        <title>The genome of winter moth (Operophtera brumata) provides a genomic perspective on sexual dimorphism and phenology.</title>
        <authorList>
            <person name="Derks M.F."/>
            <person name="Smit S."/>
            <person name="Salis L."/>
            <person name="Schijlen E."/>
            <person name="Bossers A."/>
            <person name="Mateman C."/>
            <person name="Pijl A.S."/>
            <person name="de Ridder D."/>
            <person name="Groenen M.A."/>
            <person name="Visser M.E."/>
            <person name="Megens H.J."/>
        </authorList>
    </citation>
    <scope>NUCLEOTIDE SEQUENCE [LARGE SCALE GENOMIC DNA]</scope>
    <source>
        <strain evidence="5">WM2013NL</strain>
        <tissue evidence="5">Head and thorax</tissue>
    </source>
</reference>